<keyword evidence="2" id="KW-1185">Reference proteome</keyword>
<evidence type="ECO:0008006" key="3">
    <source>
        <dbReference type="Google" id="ProtNLM"/>
    </source>
</evidence>
<comment type="caution">
    <text evidence="1">The sequence shown here is derived from an EMBL/GenBank/DDBJ whole genome shotgun (WGS) entry which is preliminary data.</text>
</comment>
<gene>
    <name evidence="1" type="ORF">QQX09_08050</name>
</gene>
<reference evidence="1" key="1">
    <citation type="submission" date="2023-06" db="EMBL/GenBank/DDBJ databases">
        <title>Sysu t00192.</title>
        <authorList>
            <person name="Gao L."/>
            <person name="Fang B.-Z."/>
            <person name="Li W.-J."/>
        </authorList>
    </citation>
    <scope>NUCLEOTIDE SEQUENCE</scope>
    <source>
        <strain evidence="1">SYSU T00192</strain>
    </source>
</reference>
<protein>
    <recommendedName>
        <fullName evidence="3">DUF4230 domain-containing protein</fullName>
    </recommendedName>
</protein>
<proteinExistence type="predicted"/>
<organism evidence="1 2">
    <name type="scientific">Demequina litoralis</name>
    <dbReference type="NCBI Taxonomy" id="3051660"/>
    <lineage>
        <taxon>Bacteria</taxon>
        <taxon>Bacillati</taxon>
        <taxon>Actinomycetota</taxon>
        <taxon>Actinomycetes</taxon>
        <taxon>Micrococcales</taxon>
        <taxon>Demequinaceae</taxon>
        <taxon>Demequina</taxon>
    </lineage>
</organism>
<evidence type="ECO:0000313" key="2">
    <source>
        <dbReference type="Proteomes" id="UP001172728"/>
    </source>
</evidence>
<evidence type="ECO:0000313" key="1">
    <source>
        <dbReference type="EMBL" id="MDN4475807.1"/>
    </source>
</evidence>
<sequence length="200" mass="21655">MNIVGKIATGTVLVVAGVGLASAASAYAPSLMPWGDQSSSENSLVITAIERTEEVSLLSVGIEGIEEERRSKELLGVVIPGSEKSKFIKYSFTLKLGLDGGDVTIDETGENEYTLTIPEFIVIGNSEPHFETATESNGLLSWATADIDELDTVNEVLNAKEFDEAIESNQDVLQDQTQFFYGNIIRAIDPTIEVEFVFAE</sequence>
<dbReference type="Proteomes" id="UP001172728">
    <property type="component" value="Unassembled WGS sequence"/>
</dbReference>
<dbReference type="RefSeq" id="WP_301133238.1">
    <property type="nucleotide sequence ID" value="NZ_JAUHPW010000005.1"/>
</dbReference>
<accession>A0ABT8G9Y1</accession>
<dbReference type="EMBL" id="JAUHPW010000005">
    <property type="protein sequence ID" value="MDN4475807.1"/>
    <property type="molecule type" value="Genomic_DNA"/>
</dbReference>
<name>A0ABT8G9Y1_9MICO</name>